<organism evidence="1 2">
    <name type="scientific">Paenibacillus durus</name>
    <name type="common">Paenibacillus azotofixans</name>
    <dbReference type="NCBI Taxonomy" id="44251"/>
    <lineage>
        <taxon>Bacteria</taxon>
        <taxon>Bacillati</taxon>
        <taxon>Bacillota</taxon>
        <taxon>Bacilli</taxon>
        <taxon>Bacillales</taxon>
        <taxon>Paenibacillaceae</taxon>
        <taxon>Paenibacillus</taxon>
    </lineage>
</organism>
<name>A0A089HMT4_PAEDU</name>
<dbReference type="EMBL" id="CP009288">
    <property type="protein sequence ID" value="AIQ13286.1"/>
    <property type="molecule type" value="Genomic_DNA"/>
</dbReference>
<dbReference type="AlphaFoldDB" id="A0A089HMT4"/>
<dbReference type="RefSeq" id="WP_042207077.1">
    <property type="nucleotide sequence ID" value="NZ_CP009288.1"/>
</dbReference>
<dbReference type="STRING" id="44251.PDUR_16245"/>
<protein>
    <recommendedName>
        <fullName evidence="3">YlzJ-like protein</fullName>
    </recommendedName>
</protein>
<dbReference type="Proteomes" id="UP000029409">
    <property type="component" value="Chromosome"/>
</dbReference>
<proteinExistence type="predicted"/>
<dbReference type="Pfam" id="PF14035">
    <property type="entry name" value="YlzJ"/>
    <property type="match status" value="1"/>
</dbReference>
<sequence>MILYSIISADQVWEGAIKASPPFREVTVQGIVMQVEPLDEGRARIVRLLQCPLHRYLEPGLAPGQIISYASGEPGGS</sequence>
<dbReference type="KEGG" id="pdu:PDUR_16245"/>
<dbReference type="InterPro" id="IPR025619">
    <property type="entry name" value="YlzJ"/>
</dbReference>
<evidence type="ECO:0000313" key="2">
    <source>
        <dbReference type="Proteomes" id="UP000029409"/>
    </source>
</evidence>
<keyword evidence="2" id="KW-1185">Reference proteome</keyword>
<accession>A0A089HMT4</accession>
<dbReference type="OrthoDB" id="1683573at2"/>
<reference evidence="1 2" key="1">
    <citation type="submission" date="2014-08" db="EMBL/GenBank/DDBJ databases">
        <title>Comparative genomics of the Paenibacillus odorifer group.</title>
        <authorList>
            <person name="den Bakker H.C."/>
            <person name="Tsai Y.-C."/>
            <person name="Martin N."/>
            <person name="Korlach J."/>
            <person name="Wiedmann M."/>
        </authorList>
    </citation>
    <scope>NUCLEOTIDE SEQUENCE [LARGE SCALE GENOMIC DNA]</scope>
    <source>
        <strain evidence="1 2">DSM 1735</strain>
    </source>
</reference>
<evidence type="ECO:0008006" key="3">
    <source>
        <dbReference type="Google" id="ProtNLM"/>
    </source>
</evidence>
<evidence type="ECO:0000313" key="1">
    <source>
        <dbReference type="EMBL" id="AIQ13286.1"/>
    </source>
</evidence>
<gene>
    <name evidence="1" type="ORF">PDUR_16245</name>
</gene>